<feature type="domain" description="CLIP1 zinc knuckle" evidence="7">
    <location>
        <begin position="486"/>
        <end position="503"/>
    </location>
</feature>
<evidence type="ECO:0000256" key="2">
    <source>
        <dbReference type="ARBA" id="ARBA00022490"/>
    </source>
</evidence>
<gene>
    <name evidence="8" type="ORF">CALMAC_LOCUS15004</name>
</gene>
<dbReference type="InterPro" id="IPR032108">
    <property type="entry name" value="CLIP1_ZNF"/>
</dbReference>
<keyword evidence="3" id="KW-0493">Microtubule</keyword>
<feature type="coiled-coil region" evidence="6">
    <location>
        <begin position="1"/>
        <end position="163"/>
    </location>
</feature>
<evidence type="ECO:0000256" key="1">
    <source>
        <dbReference type="ARBA" id="ARBA00004245"/>
    </source>
</evidence>
<dbReference type="Pfam" id="PF16641">
    <property type="entry name" value="CLIP1_ZNF"/>
    <property type="match status" value="2"/>
</dbReference>
<keyword evidence="9" id="KW-1185">Reference proteome</keyword>
<reference evidence="8 9" key="1">
    <citation type="submission" date="2019-01" db="EMBL/GenBank/DDBJ databases">
        <authorList>
            <person name="Sayadi A."/>
        </authorList>
    </citation>
    <scope>NUCLEOTIDE SEQUENCE [LARGE SCALE GENOMIC DNA]</scope>
</reference>
<evidence type="ECO:0000259" key="7">
    <source>
        <dbReference type="Pfam" id="PF16641"/>
    </source>
</evidence>
<name>A0A653D762_CALMS</name>
<proteinExistence type="predicted"/>
<feature type="coiled-coil region" evidence="6">
    <location>
        <begin position="233"/>
        <end position="395"/>
    </location>
</feature>
<organism evidence="8 9">
    <name type="scientific">Callosobruchus maculatus</name>
    <name type="common">Southern cowpea weevil</name>
    <name type="synonym">Pulse bruchid</name>
    <dbReference type="NCBI Taxonomy" id="64391"/>
    <lineage>
        <taxon>Eukaryota</taxon>
        <taxon>Metazoa</taxon>
        <taxon>Ecdysozoa</taxon>
        <taxon>Arthropoda</taxon>
        <taxon>Hexapoda</taxon>
        <taxon>Insecta</taxon>
        <taxon>Pterygota</taxon>
        <taxon>Neoptera</taxon>
        <taxon>Endopterygota</taxon>
        <taxon>Coleoptera</taxon>
        <taxon>Polyphaga</taxon>
        <taxon>Cucujiformia</taxon>
        <taxon>Chrysomeloidea</taxon>
        <taxon>Chrysomelidae</taxon>
        <taxon>Bruchinae</taxon>
        <taxon>Bruchini</taxon>
        <taxon>Callosobruchus</taxon>
    </lineage>
</organism>
<keyword evidence="5" id="KW-0206">Cytoskeleton</keyword>
<evidence type="ECO:0000256" key="3">
    <source>
        <dbReference type="ARBA" id="ARBA00022701"/>
    </source>
</evidence>
<dbReference type="EMBL" id="CAACVG010010508">
    <property type="protein sequence ID" value="VEN55978.1"/>
    <property type="molecule type" value="Genomic_DNA"/>
</dbReference>
<keyword evidence="2" id="KW-0963">Cytoplasm</keyword>
<dbReference type="Proteomes" id="UP000410492">
    <property type="component" value="Unassembled WGS sequence"/>
</dbReference>
<dbReference type="GO" id="GO:0005874">
    <property type="term" value="C:microtubule"/>
    <property type="evidence" value="ECO:0007669"/>
    <property type="project" value="UniProtKB-KW"/>
</dbReference>
<accession>A0A653D762</accession>
<keyword evidence="4 6" id="KW-0175">Coiled coil</keyword>
<evidence type="ECO:0000256" key="6">
    <source>
        <dbReference type="SAM" id="Coils"/>
    </source>
</evidence>
<evidence type="ECO:0000313" key="8">
    <source>
        <dbReference type="EMBL" id="VEN55978.1"/>
    </source>
</evidence>
<evidence type="ECO:0000256" key="4">
    <source>
        <dbReference type="ARBA" id="ARBA00023054"/>
    </source>
</evidence>
<dbReference type="OrthoDB" id="5412539at2759"/>
<evidence type="ECO:0000256" key="5">
    <source>
        <dbReference type="ARBA" id="ARBA00023212"/>
    </source>
</evidence>
<comment type="subcellular location">
    <subcellularLocation>
        <location evidence="1">Cytoplasm</location>
        <location evidence="1">Cytoskeleton</location>
    </subcellularLocation>
</comment>
<evidence type="ECO:0000313" key="9">
    <source>
        <dbReference type="Proteomes" id="UP000410492"/>
    </source>
</evidence>
<protein>
    <recommendedName>
        <fullName evidence="7">CLIP1 zinc knuckle domain-containing protein</fullName>
    </recommendedName>
</protein>
<sequence>MEDLQRKISNLIAELESKSIKISDIEKEKEELRSSLNSENVEFEKSSNDLQQKLKEAEKVILEKTMEVTDRNKKLEDLEKKLSEIEEQTEKRLNEVNEKYQKDIEDSQTKVSNLLAELENKNVKITDIESRVEKARSKAKEKIEEFEMLKTKWENEIQQSETDTENNSKLNEKLALFKCLNEDVKKQIEETLIHYVGLDLEKGDLAEDLKLKIEGLLTATKKIEFLCGEVDNVAKIKEELESTKQKLVTAENEFKLYKSSLNDVEKVNKEKEVIIANLERQNSELQSVNKEILSNKQTQSGYEQRLQTLEKTIQDLSQVNKELEKQRADIEMKLKSSMESESQLKQIIASSTADRTIEKLRQELKDANQKLAENGKQMKEEIDFMKLEVQKNQEQCLNGTSQGDINGEPNAQGQIEDMKPYNQLFEEKIFAESQVKFLNSIIVDMQEKNEKQKARIEILEKGYSSSAADELVALGFKTDFKKPAPRMYCDICEEFDLHETEDCPTQTDWVMIRNSDKPKEIPAPRPYCDNCEVFGHCTEECNEEPQEF</sequence>
<dbReference type="AlphaFoldDB" id="A0A653D762"/>
<feature type="domain" description="CLIP1 zinc knuckle" evidence="7">
    <location>
        <begin position="525"/>
        <end position="541"/>
    </location>
</feature>